<dbReference type="Pfam" id="PF14328">
    <property type="entry name" value="DUF4385"/>
    <property type="match status" value="1"/>
</dbReference>
<evidence type="ECO:0000313" key="2">
    <source>
        <dbReference type="Proteomes" id="UP001212841"/>
    </source>
</evidence>
<evidence type="ECO:0008006" key="3">
    <source>
        <dbReference type="Google" id="ProtNLM"/>
    </source>
</evidence>
<gene>
    <name evidence="1" type="ORF">HK097_003660</name>
</gene>
<feature type="non-terminal residue" evidence="1">
    <location>
        <position position="166"/>
    </location>
</feature>
<dbReference type="AlphaFoldDB" id="A0AAD5WZG2"/>
<protein>
    <recommendedName>
        <fullName evidence="3">DUF4385 domain containing protein</fullName>
    </recommendedName>
</protein>
<keyword evidence="2" id="KW-1185">Reference proteome</keyword>
<accession>A0AAD5WZG2</accession>
<organism evidence="1 2">
    <name type="scientific">Rhizophlyctis rosea</name>
    <dbReference type="NCBI Taxonomy" id="64517"/>
    <lineage>
        <taxon>Eukaryota</taxon>
        <taxon>Fungi</taxon>
        <taxon>Fungi incertae sedis</taxon>
        <taxon>Chytridiomycota</taxon>
        <taxon>Chytridiomycota incertae sedis</taxon>
        <taxon>Chytridiomycetes</taxon>
        <taxon>Rhizophlyctidales</taxon>
        <taxon>Rhizophlyctidaceae</taxon>
        <taxon>Rhizophlyctis</taxon>
    </lineage>
</organism>
<dbReference type="EMBL" id="JADGJD010001881">
    <property type="protein sequence ID" value="KAJ3036986.1"/>
    <property type="molecule type" value="Genomic_DNA"/>
</dbReference>
<dbReference type="InterPro" id="IPR025494">
    <property type="entry name" value="DUF4385"/>
</dbReference>
<reference evidence="1" key="1">
    <citation type="submission" date="2020-05" db="EMBL/GenBank/DDBJ databases">
        <title>Phylogenomic resolution of chytrid fungi.</title>
        <authorList>
            <person name="Stajich J.E."/>
            <person name="Amses K."/>
            <person name="Simmons R."/>
            <person name="Seto K."/>
            <person name="Myers J."/>
            <person name="Bonds A."/>
            <person name="Quandt C.A."/>
            <person name="Barry K."/>
            <person name="Liu P."/>
            <person name="Grigoriev I."/>
            <person name="Longcore J.E."/>
            <person name="James T.Y."/>
        </authorList>
    </citation>
    <scope>NUCLEOTIDE SEQUENCE</scope>
    <source>
        <strain evidence="1">JEL0318</strain>
    </source>
</reference>
<comment type="caution">
    <text evidence="1">The sequence shown here is derived from an EMBL/GenBank/DDBJ whole genome shotgun (WGS) entry which is preliminary data.</text>
</comment>
<evidence type="ECO:0000313" key="1">
    <source>
        <dbReference type="EMBL" id="KAJ3036986.1"/>
    </source>
</evidence>
<name>A0AAD5WZG2_9FUNG</name>
<proteinExistence type="predicted"/>
<dbReference type="Proteomes" id="UP001212841">
    <property type="component" value="Unassembled WGS sequence"/>
</dbReference>
<sequence length="166" mass="19250">MTTFDYTLPYPTLNLRLNPHLYRTGKGEQGVLLCEPYKSELLPLWRFRTPSIATQSSTSLYSQFLAYKSQNDFVGMDMARKFIQMGVTRARRYANHKGGRKYVVDGETGERRELPRQEVEDEEKAESARIFGEVLREVRADEVYVRMLREHKDMYAGEGKKGGRGK</sequence>